<accession>A0A286UUA6</accession>
<dbReference type="Proteomes" id="UP000217199">
    <property type="component" value="Unassembled WGS sequence"/>
</dbReference>
<name>A0A286UUA6_9AGAM</name>
<protein>
    <submittedName>
        <fullName evidence="2">Uncharacterized protein</fullName>
    </submittedName>
</protein>
<gene>
    <name evidence="2" type="ORF">PNOK_0023500</name>
</gene>
<evidence type="ECO:0000256" key="1">
    <source>
        <dbReference type="SAM" id="MobiDB-lite"/>
    </source>
</evidence>
<comment type="caution">
    <text evidence="2">The sequence shown here is derived from an EMBL/GenBank/DDBJ whole genome shotgun (WGS) entry which is preliminary data.</text>
</comment>
<organism evidence="2 3">
    <name type="scientific">Pyrrhoderma noxium</name>
    <dbReference type="NCBI Taxonomy" id="2282107"/>
    <lineage>
        <taxon>Eukaryota</taxon>
        <taxon>Fungi</taxon>
        <taxon>Dikarya</taxon>
        <taxon>Basidiomycota</taxon>
        <taxon>Agaricomycotina</taxon>
        <taxon>Agaricomycetes</taxon>
        <taxon>Hymenochaetales</taxon>
        <taxon>Hymenochaetaceae</taxon>
        <taxon>Pyrrhoderma</taxon>
    </lineage>
</organism>
<dbReference type="InParanoid" id="A0A286UUA6"/>
<evidence type="ECO:0000313" key="2">
    <source>
        <dbReference type="EMBL" id="PAV23167.1"/>
    </source>
</evidence>
<dbReference type="AlphaFoldDB" id="A0A286UUA6"/>
<feature type="region of interest" description="Disordered" evidence="1">
    <location>
        <begin position="46"/>
        <end position="70"/>
    </location>
</feature>
<feature type="compositionally biased region" description="Basic and acidic residues" evidence="1">
    <location>
        <begin position="56"/>
        <end position="70"/>
    </location>
</feature>
<proteinExistence type="predicted"/>
<evidence type="ECO:0000313" key="3">
    <source>
        <dbReference type="Proteomes" id="UP000217199"/>
    </source>
</evidence>
<keyword evidence="3" id="KW-1185">Reference proteome</keyword>
<sequence length="70" mass="8045">MHYSKEFTNGSSLGLDLKMDNSIGTPSFEFPSVWVDVENYQTRLTESDAKQTWISPDDHPEDNMHNLKDP</sequence>
<reference evidence="2 3" key="1">
    <citation type="journal article" date="2017" name="Mol. Ecol.">
        <title>Comparative and population genomic landscape of Phellinus noxius: A hypervariable fungus causing root rot in trees.</title>
        <authorList>
            <person name="Chung C.L."/>
            <person name="Lee T.J."/>
            <person name="Akiba M."/>
            <person name="Lee H.H."/>
            <person name="Kuo T.H."/>
            <person name="Liu D."/>
            <person name="Ke H.M."/>
            <person name="Yokoi T."/>
            <person name="Roa M.B."/>
            <person name="Lu M.J."/>
            <person name="Chang Y.Y."/>
            <person name="Ann P.J."/>
            <person name="Tsai J.N."/>
            <person name="Chen C.Y."/>
            <person name="Tzean S.S."/>
            <person name="Ota Y."/>
            <person name="Hattori T."/>
            <person name="Sahashi N."/>
            <person name="Liou R.F."/>
            <person name="Kikuchi T."/>
            <person name="Tsai I.J."/>
        </authorList>
    </citation>
    <scope>NUCLEOTIDE SEQUENCE [LARGE SCALE GENOMIC DNA]</scope>
    <source>
        <strain evidence="2 3">FFPRI411160</strain>
    </source>
</reference>
<dbReference type="EMBL" id="NBII01000001">
    <property type="protein sequence ID" value="PAV23167.1"/>
    <property type="molecule type" value="Genomic_DNA"/>
</dbReference>